<name>A0A0D6Z7Q5_9BACI</name>
<dbReference type="AlphaFoldDB" id="A0A0D6Z7Q5"/>
<dbReference type="OrthoDB" id="1453311at2"/>
<organism evidence="2 3">
    <name type="scientific">Mesobacillus subterraneus</name>
    <dbReference type="NCBI Taxonomy" id="285983"/>
    <lineage>
        <taxon>Bacteria</taxon>
        <taxon>Bacillati</taxon>
        <taxon>Bacillota</taxon>
        <taxon>Bacilli</taxon>
        <taxon>Bacillales</taxon>
        <taxon>Bacillaceae</taxon>
        <taxon>Mesobacillus</taxon>
    </lineage>
</organism>
<evidence type="ECO:0000256" key="1">
    <source>
        <dbReference type="SAM" id="Coils"/>
    </source>
</evidence>
<accession>A0A0D6Z7Q5</accession>
<reference evidence="2 3" key="1">
    <citation type="submission" date="2015-01" db="EMBL/GenBank/DDBJ databases">
        <title>Draft genome sequences of the supercritical CO2 tolerant bacteria Bacillus subterraneus MITOT1 and Bacillus cereus MIT0214.</title>
        <authorList>
            <person name="Peet K.C."/>
            <person name="Thompson J.R."/>
        </authorList>
    </citation>
    <scope>NUCLEOTIDE SEQUENCE [LARGE SCALE GENOMIC DNA]</scope>
    <source>
        <strain evidence="2 3">MITOT1</strain>
    </source>
</reference>
<dbReference type="RefSeq" id="WP_044396423.1">
    <property type="nucleotide sequence ID" value="NZ_JXIQ01000192.1"/>
</dbReference>
<dbReference type="PATRIC" id="fig|285983.3.peg.3079"/>
<keyword evidence="1" id="KW-0175">Coiled coil</keyword>
<dbReference type="Pfam" id="PF14281">
    <property type="entry name" value="PDDEXK_4"/>
    <property type="match status" value="1"/>
</dbReference>
<dbReference type="EMBL" id="JXIQ01000192">
    <property type="protein sequence ID" value="KIY20628.1"/>
    <property type="molecule type" value="Genomic_DNA"/>
</dbReference>
<proteinExistence type="predicted"/>
<feature type="coiled-coil region" evidence="1">
    <location>
        <begin position="426"/>
        <end position="457"/>
    </location>
</feature>
<gene>
    <name evidence="2" type="ORF">UB32_17980</name>
</gene>
<dbReference type="Proteomes" id="UP000032512">
    <property type="component" value="Unassembled WGS sequence"/>
</dbReference>
<dbReference type="InterPro" id="IPR029470">
    <property type="entry name" value="PDDEXK_4"/>
</dbReference>
<comment type="caution">
    <text evidence="2">The sequence shown here is derived from an EMBL/GenBank/DDBJ whole genome shotgun (WGS) entry which is preliminary data.</text>
</comment>
<evidence type="ECO:0000313" key="3">
    <source>
        <dbReference type="Proteomes" id="UP000032512"/>
    </source>
</evidence>
<evidence type="ECO:0000313" key="2">
    <source>
        <dbReference type="EMBL" id="KIY20628.1"/>
    </source>
</evidence>
<keyword evidence="3" id="KW-1185">Reference proteome</keyword>
<sequence length="609" mass="72307">MSFSIESIAQLDHSKEFAQLHQKFHQFNPLKVLRVDQFEIRHSNVLAWLLDPSENHQLGNFFIKKVVSRLVTRQENEDKLAEIDFLTYMHASFSDIEVYREVKTHANRYIDIVVVVPSQKMVLVIENKFHASESMGQLNDYLEYAKRVYKDFKVIPIFLTLRSDAPTHPEYWVLDYNDLMDIILLHIELNREIMSESIFDFLMHYTAILKEELVQDEEAIQLAQDVYQTNKAAVDFLYLSQHDEFRKQPRYRDIYNWIDGLLIVQQNALKRIYAKKKQTIDYIFKIGSSVLHEAFLSFVQLEDLPIEVYKAHAQVPNFILPEWLDYTETIGEPEQGYWRGHGLIIWFERTWNERLKISIEVGPVPYENRLKLLHALEFQGISIRPTAKLEGKKYTKIYTETLSIIDWANKQEVVTGMETLYHDEDLKGTLRKIAKAVEKIENKLEQEVLEERKISERTSEQFPPNPFAKFAEIQGIDPSLYRISNKNASFLMSEFRELEKKFGVTREKWWWHDSTFTYWFERLRDDRLKLTLELGPLQADQRIKLINQLEEMGIAFAAQSKLPTSRYTRLFSKPVFIEDWNDEEELYREMVRLFGEDKNQELLEIIKSM</sequence>
<protein>
    <recommendedName>
        <fullName evidence="4">PD-(D/E)XK nuclease family protein</fullName>
    </recommendedName>
</protein>
<evidence type="ECO:0008006" key="4">
    <source>
        <dbReference type="Google" id="ProtNLM"/>
    </source>
</evidence>